<dbReference type="PRINTS" id="PR01805">
    <property type="entry name" value="VACJLIPOPROT"/>
</dbReference>
<dbReference type="GO" id="GO:0120010">
    <property type="term" value="P:intermembrane phospholipid transfer"/>
    <property type="evidence" value="ECO:0007669"/>
    <property type="project" value="TreeGrafter"/>
</dbReference>
<dbReference type="InterPro" id="IPR007428">
    <property type="entry name" value="MlaA"/>
</dbReference>
<dbReference type="AlphaFoldDB" id="D6PKM5"/>
<dbReference type="EMBL" id="GU943129">
    <property type="protein sequence ID" value="ADD96276.1"/>
    <property type="molecule type" value="Genomic_DNA"/>
</dbReference>
<evidence type="ECO:0000256" key="1">
    <source>
        <dbReference type="ARBA" id="ARBA00022729"/>
    </source>
</evidence>
<accession>D6PKM5</accession>
<evidence type="ECO:0000313" key="2">
    <source>
        <dbReference type="EMBL" id="ADD96276.1"/>
    </source>
</evidence>
<protein>
    <submittedName>
        <fullName evidence="2">VacJ-like lipoprotein</fullName>
    </submittedName>
</protein>
<dbReference type="PANTHER" id="PTHR30035:SF3">
    <property type="entry name" value="INTERMEMBRANE PHOSPHOLIPID TRANSPORT SYSTEM LIPOPROTEIN MLAA"/>
    <property type="match status" value="1"/>
</dbReference>
<dbReference type="Pfam" id="PF04333">
    <property type="entry name" value="MlaA"/>
    <property type="match status" value="1"/>
</dbReference>
<proteinExistence type="predicted"/>
<dbReference type="PANTHER" id="PTHR30035">
    <property type="entry name" value="LIPOPROTEIN VACJ-RELATED"/>
    <property type="match status" value="1"/>
</dbReference>
<keyword evidence="1" id="KW-0732">Signal</keyword>
<dbReference type="GO" id="GO:0016020">
    <property type="term" value="C:membrane"/>
    <property type="evidence" value="ECO:0007669"/>
    <property type="project" value="InterPro"/>
</dbReference>
<keyword evidence="2" id="KW-0449">Lipoprotein</keyword>
<organism evidence="2">
    <name type="scientific">uncultured organism MedDCM-OCT-S08-C1481</name>
    <dbReference type="NCBI Taxonomy" id="743630"/>
    <lineage>
        <taxon>unclassified sequences</taxon>
        <taxon>environmental samples</taxon>
    </lineage>
</organism>
<name>D6PKM5_9ZZZZ</name>
<reference evidence="2" key="1">
    <citation type="journal article" date="2010" name="ISME J.">
        <title>Metagenome of the Mediterranean deep chlorophyll maximum studied by direct and fosmid library 454 pyrosequencing.</title>
        <authorList>
            <person name="Ghai R."/>
            <person name="Martin-Cuadrado A.B."/>
            <person name="Molto A.G."/>
            <person name="Heredia I.G."/>
            <person name="Cabrera R."/>
            <person name="Martin J."/>
            <person name="Verdu M."/>
            <person name="Deschamps P."/>
            <person name="Moreira D."/>
            <person name="Lopez-Garcia P."/>
            <person name="Mira A."/>
            <person name="Rodriguez-Valera F."/>
        </authorList>
    </citation>
    <scope>NUCLEOTIDE SEQUENCE</scope>
</reference>
<sequence length="254" mass="28451">MKIMKNDIFLIMLHILVYNLVMSPIKFKNFFSVLAVPLAVVLSFSLALNATSVYSSDDDPLEPINRVIFGFNEVIDDAVLEPVAKGYRAITPDPVEESVSNFFNNLGEINNIFNSTLQLKLDKTVSSSARFFINSTVGVFGLFDIATSLGIERHREDFGQTLGYYGVPAGPYLVLPFFGPSTFRDAPGFYADIAVEKSISPVHTELHHEERQLIQATNVIDTRANLLQATKILDTAAKDKYIFLRESYLQKEQK</sequence>